<keyword evidence="2" id="KW-0812">Transmembrane</keyword>
<organism evidence="3 4">
    <name type="scientific">Panagrolaimus superbus</name>
    <dbReference type="NCBI Taxonomy" id="310955"/>
    <lineage>
        <taxon>Eukaryota</taxon>
        <taxon>Metazoa</taxon>
        <taxon>Ecdysozoa</taxon>
        <taxon>Nematoda</taxon>
        <taxon>Chromadorea</taxon>
        <taxon>Rhabditida</taxon>
        <taxon>Tylenchina</taxon>
        <taxon>Panagrolaimomorpha</taxon>
        <taxon>Panagrolaimoidea</taxon>
        <taxon>Panagrolaimidae</taxon>
        <taxon>Panagrolaimus</taxon>
    </lineage>
</organism>
<reference evidence="4" key="1">
    <citation type="submission" date="2022-11" db="UniProtKB">
        <authorList>
            <consortium name="WormBaseParasite"/>
        </authorList>
    </citation>
    <scope>IDENTIFICATION</scope>
</reference>
<feature type="compositionally biased region" description="Low complexity" evidence="1">
    <location>
        <begin position="247"/>
        <end position="259"/>
    </location>
</feature>
<feature type="region of interest" description="Disordered" evidence="1">
    <location>
        <begin position="247"/>
        <end position="270"/>
    </location>
</feature>
<proteinExistence type="predicted"/>
<evidence type="ECO:0000256" key="1">
    <source>
        <dbReference type="SAM" id="MobiDB-lite"/>
    </source>
</evidence>
<evidence type="ECO:0000313" key="4">
    <source>
        <dbReference type="WBParaSite" id="PSU_v2.g9574.t1"/>
    </source>
</evidence>
<evidence type="ECO:0000313" key="3">
    <source>
        <dbReference type="Proteomes" id="UP000887577"/>
    </source>
</evidence>
<keyword evidence="3" id="KW-1185">Reference proteome</keyword>
<feature type="transmembrane region" description="Helical" evidence="2">
    <location>
        <begin position="132"/>
        <end position="153"/>
    </location>
</feature>
<name>A0A914ZH16_9BILA</name>
<sequence length="270" mass="31125">MFYRNGLTLLKVSKTLLLNGFAKRLQHTHPEKGESFYKRWIEYIRVYGMDGQSAAFRSFIVSRYHRVDKIDASKWNIIYHDFVASRLSVIGTISITCVGVGLAFSISDYYINGKLTSKRGMQWQRDFEELGAFAYIILSGMILCGICLIRLQLLRILRIYQSKSNPEDFVMIRAGVSRFNKKTPFTRSQVKILSVLYDQEAYYYQIFAFGNIKIHNRSAIINTESFEQPAIKSYMFGERNTIPEKLLSPSASSKKSQMAKSKKIPPPPMF</sequence>
<evidence type="ECO:0000256" key="2">
    <source>
        <dbReference type="SAM" id="Phobius"/>
    </source>
</evidence>
<dbReference type="WBParaSite" id="PSU_v2.g9574.t1">
    <property type="protein sequence ID" value="PSU_v2.g9574.t1"/>
    <property type="gene ID" value="PSU_v2.g9574"/>
</dbReference>
<dbReference type="Proteomes" id="UP000887577">
    <property type="component" value="Unplaced"/>
</dbReference>
<dbReference type="AlphaFoldDB" id="A0A914ZH16"/>
<accession>A0A914ZH16</accession>
<keyword evidence="2" id="KW-0472">Membrane</keyword>
<feature type="transmembrane region" description="Helical" evidence="2">
    <location>
        <begin position="87"/>
        <end position="112"/>
    </location>
</feature>
<keyword evidence="2" id="KW-1133">Transmembrane helix</keyword>
<protein>
    <submittedName>
        <fullName evidence="4">Uncharacterized protein</fullName>
    </submittedName>
</protein>